<dbReference type="PANTHER" id="PTHR46810:SF1">
    <property type="entry name" value="INACTIVE POLYGLYCYLASE TTLL10"/>
    <property type="match status" value="1"/>
</dbReference>
<keyword evidence="1" id="KW-0456">Lyase</keyword>
<dbReference type="InterPro" id="IPR004344">
    <property type="entry name" value="TTL/TTLL_fam"/>
</dbReference>
<name>G0R2D3_ICHMU</name>
<dbReference type="GO" id="GO:0004014">
    <property type="term" value="F:adenosylmethionine decarboxylase activity"/>
    <property type="evidence" value="ECO:0007669"/>
    <property type="project" value="UniProtKB-EC"/>
</dbReference>
<gene>
    <name evidence="1" type="ORF">IMG5_177160</name>
</gene>
<dbReference type="PROSITE" id="PS51221">
    <property type="entry name" value="TTL"/>
    <property type="match status" value="1"/>
</dbReference>
<evidence type="ECO:0000313" key="2">
    <source>
        <dbReference type="Proteomes" id="UP000008983"/>
    </source>
</evidence>
<dbReference type="GeneID" id="14904442"/>
<dbReference type="OMA" id="SRMWICK"/>
<dbReference type="Proteomes" id="UP000008983">
    <property type="component" value="Unassembled WGS sequence"/>
</dbReference>
<dbReference type="EC" id="4.1.1.50" evidence="1"/>
<dbReference type="eggNOG" id="KOG2157">
    <property type="taxonomic scope" value="Eukaryota"/>
</dbReference>
<dbReference type="EMBL" id="GL984254">
    <property type="protein sequence ID" value="EGR28369.1"/>
    <property type="molecule type" value="Genomic_DNA"/>
</dbReference>
<dbReference type="InterPro" id="IPR027752">
    <property type="entry name" value="TTLL10"/>
</dbReference>
<dbReference type="AlphaFoldDB" id="G0R2D3"/>
<dbReference type="PANTHER" id="PTHR46810">
    <property type="entry name" value="INACTIVE POLYGLYCYLASE TTLL10"/>
    <property type="match status" value="1"/>
</dbReference>
<keyword evidence="1" id="KW-0436">Ligase</keyword>
<dbReference type="GO" id="GO:0004835">
    <property type="term" value="F:tubulin-tyrosine ligase activity"/>
    <property type="evidence" value="ECO:0007669"/>
    <property type="project" value="UniProtKB-EC"/>
</dbReference>
<dbReference type="RefSeq" id="XP_004027714.1">
    <property type="nucleotide sequence ID" value="XM_004027665.1"/>
</dbReference>
<evidence type="ECO:0000313" key="1">
    <source>
        <dbReference type="EMBL" id="EGR28369.1"/>
    </source>
</evidence>
<organism evidence="1 2">
    <name type="scientific">Ichthyophthirius multifiliis</name>
    <name type="common">White spot disease agent</name>
    <name type="synonym">Ich</name>
    <dbReference type="NCBI Taxonomy" id="5932"/>
    <lineage>
        <taxon>Eukaryota</taxon>
        <taxon>Sar</taxon>
        <taxon>Alveolata</taxon>
        <taxon>Ciliophora</taxon>
        <taxon>Intramacronucleata</taxon>
        <taxon>Oligohymenophorea</taxon>
        <taxon>Hymenostomatida</taxon>
        <taxon>Ophryoglenina</taxon>
        <taxon>Ichthyophthirius</taxon>
    </lineage>
</organism>
<dbReference type="Pfam" id="PF03133">
    <property type="entry name" value="TTL"/>
    <property type="match status" value="1"/>
</dbReference>
<keyword evidence="2" id="KW-1185">Reference proteome</keyword>
<dbReference type="Gene3D" id="3.30.470.20">
    <property type="entry name" value="ATP-grasp fold, B domain"/>
    <property type="match status" value="1"/>
</dbReference>
<accession>G0R2D3</accession>
<sequence>MQDEYKHSGQTFRETEFSENTKKVVIRKGNTSNMILNYFKSRQDFEIIQFNTPYSDQYDFKWTDFSYQQNYLNFQENKQIINHIPNIRNLLSYKDSYVITLKLFDIQSQNIYKIKSKDFHFETYIFNLTNPQINQNEKFFFDNINSGYWLAKDPNGSLGIKLFKNVTEIKENIKYIKQNLVQLLIQAKTREQKQNLAMFQVIQRYLENPLLIDGKKNDIRSYILIPSINPFVVLYQNGFVRKCISNYTKEFTSFEGDEAYKHLTNRIFQKKHKQYETESNQLMITIEQFEQYLQQKMNISPLEISKMWNKCKKAALYSILSAKDKLGKKKGYFQLLGIDLIFDDKLNAFLIEFNTSAGLFMELQTHFKVIPQLVQSTLDIILESHDKNVDLWDYWRLPKFRQLGNWEVIYNEANEYNFLYESEKKDI</sequence>
<reference evidence="1 2" key="1">
    <citation type="submission" date="2011-07" db="EMBL/GenBank/DDBJ databases">
        <authorList>
            <person name="Coyne R."/>
            <person name="Brami D."/>
            <person name="Johnson J."/>
            <person name="Hostetler J."/>
            <person name="Hannick L."/>
            <person name="Clark T."/>
            <person name="Cassidy-Hanley D."/>
            <person name="Inman J."/>
        </authorList>
    </citation>
    <scope>NUCLEOTIDE SEQUENCE [LARGE SCALE GENOMIC DNA]</scope>
    <source>
        <strain evidence="1 2">G5</strain>
    </source>
</reference>
<dbReference type="InParanoid" id="G0R2D3"/>
<dbReference type="GO" id="GO:0070737">
    <property type="term" value="F:protein-glycine ligase activity, elongating"/>
    <property type="evidence" value="ECO:0007669"/>
    <property type="project" value="TreeGrafter"/>
</dbReference>
<protein>
    <submittedName>
        <fullName evidence="1">Tubulin-tyrosine ligase family protein, putative</fullName>
        <ecNumber evidence="1">4.1.1.50</ecNumber>
        <ecNumber evidence="1">6.3.2.25</ecNumber>
    </submittedName>
</protein>
<dbReference type="OrthoDB" id="291607at2759"/>
<dbReference type="STRING" id="857967.G0R2D3"/>
<dbReference type="EC" id="6.3.2.25" evidence="1"/>
<dbReference type="SUPFAM" id="SSF56059">
    <property type="entry name" value="Glutathione synthetase ATP-binding domain-like"/>
    <property type="match status" value="1"/>
</dbReference>
<proteinExistence type="predicted"/>